<sequence length="93" mass="10735">MKFLLSIRKVVETDLNRDCPFPPDDVEYEAHFEKLISEIESIEEIQSAKRDGNGIYLVSEIPSVPELLSRLKGIFSEEFCYLRLEDAVEQEIA</sequence>
<dbReference type="EMBL" id="CP014864">
    <property type="protein sequence ID" value="AMX02445.1"/>
    <property type="molecule type" value="Genomic_DNA"/>
</dbReference>
<dbReference type="RefSeq" id="WP_067153068.1">
    <property type="nucleotide sequence ID" value="NZ_CP014864.1"/>
</dbReference>
<dbReference type="OrthoDB" id="5918659at2"/>
<keyword evidence="2" id="KW-1185">Reference proteome</keyword>
<gene>
    <name evidence="1" type="ORF">A3224_07490</name>
</gene>
<protein>
    <recommendedName>
        <fullName evidence="3">Transcriptional regulator</fullName>
    </recommendedName>
</protein>
<accession>A0A143HL44</accession>
<evidence type="ECO:0000313" key="1">
    <source>
        <dbReference type="EMBL" id="AMX02445.1"/>
    </source>
</evidence>
<reference evidence="2" key="1">
    <citation type="submission" date="2016-03" db="EMBL/GenBank/DDBJ databases">
        <authorList>
            <person name="Lee Y.-S."/>
            <person name="Choi Y.-L."/>
        </authorList>
    </citation>
    <scope>NUCLEOTIDE SEQUENCE [LARGE SCALE GENOMIC DNA]</scope>
    <source>
        <strain evidence="2">DAU221</strain>
    </source>
</reference>
<dbReference type="Proteomes" id="UP000076077">
    <property type="component" value="Chromosome"/>
</dbReference>
<dbReference type="AlphaFoldDB" id="A0A143HL44"/>
<evidence type="ECO:0000313" key="2">
    <source>
        <dbReference type="Proteomes" id="UP000076077"/>
    </source>
</evidence>
<dbReference type="GeneID" id="76607891"/>
<name>A0A143HL44_MICTH</name>
<dbReference type="KEGG" id="mthd:A3224_07490"/>
<evidence type="ECO:0008006" key="3">
    <source>
        <dbReference type="Google" id="ProtNLM"/>
    </source>
</evidence>
<proteinExistence type="predicted"/>
<organism evidence="1 2">
    <name type="scientific">Microbulbifer thermotolerans</name>
    <dbReference type="NCBI Taxonomy" id="252514"/>
    <lineage>
        <taxon>Bacteria</taxon>
        <taxon>Pseudomonadati</taxon>
        <taxon>Pseudomonadota</taxon>
        <taxon>Gammaproteobacteria</taxon>
        <taxon>Cellvibrionales</taxon>
        <taxon>Microbulbiferaceae</taxon>
        <taxon>Microbulbifer</taxon>
    </lineage>
</organism>